<evidence type="ECO:0000259" key="3">
    <source>
        <dbReference type="Pfam" id="PF13622"/>
    </source>
</evidence>
<dbReference type="InterPro" id="IPR049449">
    <property type="entry name" value="TesB_ACOT8-like_N"/>
</dbReference>
<dbReference type="GO" id="GO:0009062">
    <property type="term" value="P:fatty acid catabolic process"/>
    <property type="evidence" value="ECO:0007669"/>
    <property type="project" value="TreeGrafter"/>
</dbReference>
<dbReference type="CDD" id="cd03444">
    <property type="entry name" value="Thioesterase_II_repeat1"/>
    <property type="match status" value="1"/>
</dbReference>
<dbReference type="PANTHER" id="PTHR11066:SF34">
    <property type="entry name" value="ACYL-COENZYME A THIOESTERASE 8"/>
    <property type="match status" value="1"/>
</dbReference>
<organism evidence="5 6">
    <name type="scientific">Fulvimonas soli</name>
    <dbReference type="NCBI Taxonomy" id="155197"/>
    <lineage>
        <taxon>Bacteria</taxon>
        <taxon>Pseudomonadati</taxon>
        <taxon>Pseudomonadota</taxon>
        <taxon>Gammaproteobacteria</taxon>
        <taxon>Lysobacterales</taxon>
        <taxon>Rhodanobacteraceae</taxon>
        <taxon>Fulvimonas</taxon>
    </lineage>
</organism>
<dbReference type="CDD" id="cd03445">
    <property type="entry name" value="Thioesterase_II_repeat2"/>
    <property type="match status" value="1"/>
</dbReference>
<dbReference type="InterPro" id="IPR029069">
    <property type="entry name" value="HotDog_dom_sf"/>
</dbReference>
<dbReference type="InterPro" id="IPR003703">
    <property type="entry name" value="Acyl_CoA_thio"/>
</dbReference>
<dbReference type="EMBL" id="QGHC01000003">
    <property type="protein sequence ID" value="PWK91926.1"/>
    <property type="molecule type" value="Genomic_DNA"/>
</dbReference>
<dbReference type="PANTHER" id="PTHR11066">
    <property type="entry name" value="ACYL-COA THIOESTERASE"/>
    <property type="match status" value="1"/>
</dbReference>
<evidence type="ECO:0000313" key="6">
    <source>
        <dbReference type="Proteomes" id="UP000245812"/>
    </source>
</evidence>
<dbReference type="InterPro" id="IPR042171">
    <property type="entry name" value="Acyl-CoA_hotdog"/>
</dbReference>
<dbReference type="Pfam" id="PF20789">
    <property type="entry name" value="4HBT_3C"/>
    <property type="match status" value="1"/>
</dbReference>
<feature type="domain" description="Acyl-CoA thioesterase-like C-terminal" evidence="4">
    <location>
        <begin position="170"/>
        <end position="291"/>
    </location>
</feature>
<feature type="domain" description="Acyl-CoA thioesterase-like N-terminal HotDog" evidence="3">
    <location>
        <begin position="38"/>
        <end position="112"/>
    </location>
</feature>
<dbReference type="Proteomes" id="UP000245812">
    <property type="component" value="Unassembled WGS sequence"/>
</dbReference>
<dbReference type="AlphaFoldDB" id="A0A316IGX7"/>
<reference evidence="5 6" key="1">
    <citation type="submission" date="2018-05" db="EMBL/GenBank/DDBJ databases">
        <title>Genomic Encyclopedia of Type Strains, Phase IV (KMG-IV): sequencing the most valuable type-strain genomes for metagenomic binning, comparative biology and taxonomic classification.</title>
        <authorList>
            <person name="Goeker M."/>
        </authorList>
    </citation>
    <scope>NUCLEOTIDE SEQUENCE [LARGE SCALE GENOMIC DNA]</scope>
    <source>
        <strain evidence="5 6">DSM 14263</strain>
    </source>
</reference>
<dbReference type="Pfam" id="PF13622">
    <property type="entry name" value="4HBT_3"/>
    <property type="match status" value="1"/>
</dbReference>
<dbReference type="Gene3D" id="2.40.160.210">
    <property type="entry name" value="Acyl-CoA thioesterase, double hotdog domain"/>
    <property type="match status" value="1"/>
</dbReference>
<evidence type="ECO:0000256" key="2">
    <source>
        <dbReference type="ARBA" id="ARBA00022801"/>
    </source>
</evidence>
<evidence type="ECO:0000259" key="4">
    <source>
        <dbReference type="Pfam" id="PF20789"/>
    </source>
</evidence>
<name>A0A316IGX7_9GAMM</name>
<gene>
    <name evidence="5" type="ORF">C7456_10345</name>
</gene>
<keyword evidence="2" id="KW-0378">Hydrolase</keyword>
<accession>A0A316IGX7</accession>
<keyword evidence="6" id="KW-1185">Reference proteome</keyword>
<proteinExistence type="inferred from homology"/>
<dbReference type="InterPro" id="IPR049450">
    <property type="entry name" value="ACOT8-like_C"/>
</dbReference>
<dbReference type="RefSeq" id="WP_170120170.1">
    <property type="nucleotide sequence ID" value="NZ_MSZV01000069.1"/>
</dbReference>
<dbReference type="GO" id="GO:0006637">
    <property type="term" value="P:acyl-CoA metabolic process"/>
    <property type="evidence" value="ECO:0007669"/>
    <property type="project" value="InterPro"/>
</dbReference>
<dbReference type="SUPFAM" id="SSF54637">
    <property type="entry name" value="Thioesterase/thiol ester dehydrase-isomerase"/>
    <property type="match status" value="2"/>
</dbReference>
<dbReference type="GO" id="GO:0047617">
    <property type="term" value="F:fatty acyl-CoA hydrolase activity"/>
    <property type="evidence" value="ECO:0007669"/>
    <property type="project" value="InterPro"/>
</dbReference>
<protein>
    <submittedName>
        <fullName evidence="5">Acyl-CoA thioesterase-2</fullName>
    </submittedName>
</protein>
<comment type="caution">
    <text evidence="5">The sequence shown here is derived from an EMBL/GenBank/DDBJ whole genome shotgun (WGS) entry which is preliminary data.</text>
</comment>
<evidence type="ECO:0000313" key="5">
    <source>
        <dbReference type="EMBL" id="PWK91926.1"/>
    </source>
</evidence>
<sequence length="306" mass="33701">MHPRDTRLGSTELEPLFALEATAPLRFRSLRHEGNLNGHGHAFGGQLLGQALMAAAHTVDGRAPISLQLHFLKGTDVGAPIEYAVSCLSDGRQFSHRQVVGAQGGSATVVADVAFQMPAPDSWNHSLAFDVGSIPAPGSLPSVAELNIRYREPLARMNYVLFERPCMDFRLLDAEAHLFEPSAAPRMRWWARLRRPLSDDPRIHAAALAYLSDWWTCFAVVAPHIPIAGARDRIYMASLNHSLWLHGPPTVDDWLLFTCESPYAGSSRGLSTGHIHDRHGRLLATMAQECVARVRTHDRPPEPVPA</sequence>
<evidence type="ECO:0000256" key="1">
    <source>
        <dbReference type="ARBA" id="ARBA00006538"/>
    </source>
</evidence>
<comment type="similarity">
    <text evidence="1">Belongs to the C/M/P thioester hydrolase family.</text>
</comment>